<protein>
    <submittedName>
        <fullName evidence="9">Type VII secretion integral membrane protein EccD</fullName>
    </submittedName>
</protein>
<evidence type="ECO:0000256" key="2">
    <source>
        <dbReference type="ARBA" id="ARBA00006162"/>
    </source>
</evidence>
<feature type="transmembrane region" description="Helical" evidence="7">
    <location>
        <begin position="349"/>
        <end position="365"/>
    </location>
</feature>
<comment type="subcellular location">
    <subcellularLocation>
        <location evidence="1">Cell membrane</location>
        <topology evidence="1">Multi-pass membrane protein</topology>
    </subcellularLocation>
</comment>
<dbReference type="RefSeq" id="WP_092544423.1">
    <property type="nucleotide sequence ID" value="NZ_BOMJ01000048.1"/>
</dbReference>
<dbReference type="NCBIfam" id="TIGR03920">
    <property type="entry name" value="T7SS_EccD"/>
    <property type="match status" value="1"/>
</dbReference>
<feature type="transmembrane region" description="Helical" evidence="7">
    <location>
        <begin position="401"/>
        <end position="421"/>
    </location>
</feature>
<evidence type="ECO:0000256" key="6">
    <source>
        <dbReference type="ARBA" id="ARBA00023136"/>
    </source>
</evidence>
<dbReference type="EMBL" id="LT629758">
    <property type="protein sequence ID" value="SDT10020.1"/>
    <property type="molecule type" value="Genomic_DNA"/>
</dbReference>
<feature type="transmembrane region" description="Helical" evidence="7">
    <location>
        <begin position="203"/>
        <end position="226"/>
    </location>
</feature>
<evidence type="ECO:0000259" key="8">
    <source>
        <dbReference type="Pfam" id="PF19053"/>
    </source>
</evidence>
<dbReference type="Pfam" id="PF08817">
    <property type="entry name" value="YukD"/>
    <property type="match status" value="1"/>
</dbReference>
<evidence type="ECO:0000256" key="5">
    <source>
        <dbReference type="ARBA" id="ARBA00022989"/>
    </source>
</evidence>
<dbReference type="InterPro" id="IPR024962">
    <property type="entry name" value="YukD-like"/>
</dbReference>
<dbReference type="STRING" id="113562.SAMN04489716_2505"/>
<dbReference type="OrthoDB" id="4775372at2"/>
<name>A0A1H1XLC0_9ACTN</name>
<dbReference type="Gene3D" id="3.10.20.90">
    <property type="entry name" value="Phosphatidylinositol 3-kinase Catalytic Subunit, Chain A, domain 1"/>
    <property type="match status" value="1"/>
</dbReference>
<feature type="transmembrane region" description="Helical" evidence="7">
    <location>
        <begin position="175"/>
        <end position="197"/>
    </location>
</feature>
<dbReference type="InterPro" id="IPR044049">
    <property type="entry name" value="EccD_transm"/>
</dbReference>
<feature type="transmembrane region" description="Helical" evidence="7">
    <location>
        <begin position="124"/>
        <end position="142"/>
    </location>
</feature>
<feature type="transmembrane region" description="Helical" evidence="7">
    <location>
        <begin position="233"/>
        <end position="255"/>
    </location>
</feature>
<gene>
    <name evidence="9" type="ORF">SAMN04489716_2505</name>
</gene>
<feature type="transmembrane region" description="Helical" evidence="7">
    <location>
        <begin position="148"/>
        <end position="168"/>
    </location>
</feature>
<comment type="similarity">
    <text evidence="2">Belongs to the EccD/Snm4 family.</text>
</comment>
<feature type="transmembrane region" description="Helical" evidence="7">
    <location>
        <begin position="267"/>
        <end position="286"/>
    </location>
</feature>
<keyword evidence="3" id="KW-1003">Cell membrane</keyword>
<feature type="transmembrane region" description="Helical" evidence="7">
    <location>
        <begin position="442"/>
        <end position="462"/>
    </location>
</feature>
<dbReference type="Pfam" id="PF19053">
    <property type="entry name" value="EccD"/>
    <property type="match status" value="1"/>
</dbReference>
<evidence type="ECO:0000256" key="4">
    <source>
        <dbReference type="ARBA" id="ARBA00022692"/>
    </source>
</evidence>
<keyword evidence="5 7" id="KW-1133">Transmembrane helix</keyword>
<keyword evidence="10" id="KW-1185">Reference proteome</keyword>
<accession>A0A1H1XLC0</accession>
<proteinExistence type="inferred from homology"/>
<evidence type="ECO:0000256" key="7">
    <source>
        <dbReference type="SAM" id="Phobius"/>
    </source>
</evidence>
<evidence type="ECO:0000256" key="1">
    <source>
        <dbReference type="ARBA" id="ARBA00004651"/>
    </source>
</evidence>
<evidence type="ECO:0000256" key="3">
    <source>
        <dbReference type="ARBA" id="ARBA00022475"/>
    </source>
</evidence>
<sequence length="467" mass="49427">MSTATQGQLCRITVVGPDRRADLAVPHTVTVAALLPVLLRHIAATDSTPPGGDEGAWVLQRLGEEPFDLAGTPESLDWLEGEELHLRPAQDPLPELDFDDVAEGIATVVNRRGDRWQPEYRRPLFVILAAVLMVLVAMVLTGRGALTGQVAAAAVIAVALGAAALISARKVPDGVFSLLFGLGSAGYTGLAAARVVTVPDGPAVTWSTALAFAVGVFVLTDLLLLAQRTVTPYLPVAPTMVAALTAGVTVLLLLAQSASGMTPPQSAALGIALFVVVVVVAPRVAVKLARLRGPQLPKTGADMTYDIEPAAFDTVRDRTHEADTYLTVVMVTGALVLPVLFHYTLGDPGWAGWLYVLLVAAALLLRARAFFGLWQRVALTVAGTAGIVLVVRRLTELLPAAGWWVLLTTLLVLLVPLVMAAMRPGARRMLPFWEYTATFFDVATGVVALPVLVQILGLYAWARGLFG</sequence>
<feature type="transmembrane region" description="Helical" evidence="7">
    <location>
        <begin position="325"/>
        <end position="343"/>
    </location>
</feature>
<dbReference type="PIRSF" id="PIRSF017804">
    <property type="entry name" value="Secretion_EccD1"/>
    <property type="match status" value="1"/>
</dbReference>
<reference evidence="9 10" key="1">
    <citation type="submission" date="2016-10" db="EMBL/GenBank/DDBJ databases">
        <authorList>
            <person name="de Groot N.N."/>
        </authorList>
    </citation>
    <scope>NUCLEOTIDE SEQUENCE [LARGE SCALE GENOMIC DNA]</scope>
    <source>
        <strain evidence="9 10">DSM 43941</strain>
    </source>
</reference>
<dbReference type="InterPro" id="IPR006707">
    <property type="entry name" value="T7SS_EccD"/>
</dbReference>
<evidence type="ECO:0000313" key="10">
    <source>
        <dbReference type="Proteomes" id="UP000198688"/>
    </source>
</evidence>
<organism evidence="9 10">
    <name type="scientific">Actinoplanes derwentensis</name>
    <dbReference type="NCBI Taxonomy" id="113562"/>
    <lineage>
        <taxon>Bacteria</taxon>
        <taxon>Bacillati</taxon>
        <taxon>Actinomycetota</taxon>
        <taxon>Actinomycetes</taxon>
        <taxon>Micromonosporales</taxon>
        <taxon>Micromonosporaceae</taxon>
        <taxon>Actinoplanes</taxon>
    </lineage>
</organism>
<evidence type="ECO:0000313" key="9">
    <source>
        <dbReference type="EMBL" id="SDT10020.1"/>
    </source>
</evidence>
<dbReference type="Proteomes" id="UP000198688">
    <property type="component" value="Chromosome I"/>
</dbReference>
<keyword evidence="6 7" id="KW-0472">Membrane</keyword>
<dbReference type="GO" id="GO:0005886">
    <property type="term" value="C:plasma membrane"/>
    <property type="evidence" value="ECO:0007669"/>
    <property type="project" value="UniProtKB-SubCell"/>
</dbReference>
<dbReference type="AlphaFoldDB" id="A0A1H1XLC0"/>
<keyword evidence="4 7" id="KW-0812">Transmembrane</keyword>
<feature type="domain" description="EccD-like transmembrane" evidence="8">
    <location>
        <begin position="122"/>
        <end position="465"/>
    </location>
</feature>